<dbReference type="Pfam" id="PF02687">
    <property type="entry name" value="FtsX"/>
    <property type="match status" value="1"/>
</dbReference>
<dbReference type="InterPro" id="IPR003838">
    <property type="entry name" value="ABC3_permease_C"/>
</dbReference>
<dbReference type="Proteomes" id="UP000006281">
    <property type="component" value="Chromosome"/>
</dbReference>
<name>K0JW22_SACES</name>
<keyword evidence="2" id="KW-1003">Cell membrane</keyword>
<dbReference type="OrthoDB" id="4871813at2"/>
<protein>
    <recommendedName>
        <fullName evidence="7">ABC3 transporter permease C-terminal domain-containing protein</fullName>
    </recommendedName>
</protein>
<dbReference type="STRING" id="1179773.BN6_23230"/>
<evidence type="ECO:0000313" key="9">
    <source>
        <dbReference type="Proteomes" id="UP000006281"/>
    </source>
</evidence>
<keyword evidence="3 6" id="KW-0812">Transmembrane</keyword>
<dbReference type="KEGG" id="sesp:BN6_23230"/>
<dbReference type="AlphaFoldDB" id="K0JW22"/>
<evidence type="ECO:0000256" key="3">
    <source>
        <dbReference type="ARBA" id="ARBA00022692"/>
    </source>
</evidence>
<keyword evidence="9" id="KW-1185">Reference proteome</keyword>
<reference evidence="8 9" key="1">
    <citation type="journal article" date="2012" name="BMC Genomics">
        <title>Complete genome sequence of Saccharothrix espanaensis DSM 44229T and comparison to the other completely sequenced Pseudonocardiaceae.</title>
        <authorList>
            <person name="Strobel T."/>
            <person name="Al-Dilaimi A."/>
            <person name="Blom J."/>
            <person name="Gessner A."/>
            <person name="Kalinowski J."/>
            <person name="Luzhetska M."/>
            <person name="Puhler A."/>
            <person name="Szczepanowski R."/>
            <person name="Bechthold A."/>
            <person name="Ruckert C."/>
        </authorList>
    </citation>
    <scope>NUCLEOTIDE SEQUENCE [LARGE SCALE GENOMIC DNA]</scope>
    <source>
        <strain evidence="9">ATCC 51144 / DSM 44229 / JCM 9112 / NBRC 15066 / NRRL 15764</strain>
    </source>
</reference>
<evidence type="ECO:0000256" key="4">
    <source>
        <dbReference type="ARBA" id="ARBA00022989"/>
    </source>
</evidence>
<feature type="transmembrane region" description="Helical" evidence="6">
    <location>
        <begin position="135"/>
        <end position="157"/>
    </location>
</feature>
<evidence type="ECO:0000256" key="6">
    <source>
        <dbReference type="SAM" id="Phobius"/>
    </source>
</evidence>
<evidence type="ECO:0000259" key="7">
    <source>
        <dbReference type="Pfam" id="PF02687"/>
    </source>
</evidence>
<evidence type="ECO:0000256" key="1">
    <source>
        <dbReference type="ARBA" id="ARBA00004651"/>
    </source>
</evidence>
<dbReference type="GO" id="GO:0005886">
    <property type="term" value="C:plasma membrane"/>
    <property type="evidence" value="ECO:0007669"/>
    <property type="project" value="UniProtKB-SubCell"/>
</dbReference>
<keyword evidence="5 6" id="KW-0472">Membrane</keyword>
<dbReference type="HOGENOM" id="CLU_1065126_0_0_11"/>
<comment type="subcellular location">
    <subcellularLocation>
        <location evidence="1">Cell membrane</location>
        <topology evidence="1">Multi-pass membrane protein</topology>
    </subcellularLocation>
</comment>
<gene>
    <name evidence="8" type="ordered locus">BN6_23230</name>
</gene>
<feature type="transmembrane region" description="Helical" evidence="6">
    <location>
        <begin position="187"/>
        <end position="207"/>
    </location>
</feature>
<dbReference type="PATRIC" id="fig|1179773.3.peg.2321"/>
<keyword evidence="4 6" id="KW-1133">Transmembrane helix</keyword>
<dbReference type="EMBL" id="HE804045">
    <property type="protein sequence ID" value="CCH29642.1"/>
    <property type="molecule type" value="Genomic_DNA"/>
</dbReference>
<feature type="domain" description="ABC3 transporter permease C-terminal" evidence="7">
    <location>
        <begin position="140"/>
        <end position="245"/>
    </location>
</feature>
<dbReference type="RefSeq" id="WP_015099754.1">
    <property type="nucleotide sequence ID" value="NC_019673.1"/>
</dbReference>
<evidence type="ECO:0000256" key="5">
    <source>
        <dbReference type="ARBA" id="ARBA00023136"/>
    </source>
</evidence>
<accession>K0JW22</accession>
<organism evidence="8 9">
    <name type="scientific">Saccharothrix espanaensis (strain ATCC 51144 / DSM 44229 / JCM 9112 / NBRC 15066 / NRRL 15764)</name>
    <dbReference type="NCBI Taxonomy" id="1179773"/>
    <lineage>
        <taxon>Bacteria</taxon>
        <taxon>Bacillati</taxon>
        <taxon>Actinomycetota</taxon>
        <taxon>Actinomycetes</taxon>
        <taxon>Pseudonocardiales</taxon>
        <taxon>Pseudonocardiaceae</taxon>
        <taxon>Saccharothrix</taxon>
    </lineage>
</organism>
<evidence type="ECO:0000256" key="2">
    <source>
        <dbReference type="ARBA" id="ARBA00022475"/>
    </source>
</evidence>
<proteinExistence type="predicted"/>
<evidence type="ECO:0000313" key="8">
    <source>
        <dbReference type="EMBL" id="CCH29642.1"/>
    </source>
</evidence>
<dbReference type="eggNOG" id="COG0577">
    <property type="taxonomic scope" value="Bacteria"/>
</dbReference>
<feature type="transmembrane region" description="Helical" evidence="6">
    <location>
        <begin position="227"/>
        <end position="250"/>
    </location>
</feature>
<sequence length="261" mass="26094">MTTVLVESAGRSHSAVVGRCEEVATVLAGLVCAPGPAVYAPGPLDGPLKVKDRRDRSTVTLDAPVRRYDGSLVVVDPGLAPTAAARPDTVAVATTPDDRDVLRTALARTLPGVELTDRVSTDAVGTTLLGDLRRAVVLGLVVAALLGGFGAAVSAVGSVLDRGRAFAALVATGTPTGLLRRALWGEVLLPVCAVTLVACGAGYAVGLGLLSVTPGVPSDAHPPPTPWLAAPALAGPAVALAAALAGGAALRRVDPVEQHGE</sequence>